<organism evidence="1 2">
    <name type="scientific">Bauhinia variegata</name>
    <name type="common">Purple orchid tree</name>
    <name type="synonym">Phanera variegata</name>
    <dbReference type="NCBI Taxonomy" id="167791"/>
    <lineage>
        <taxon>Eukaryota</taxon>
        <taxon>Viridiplantae</taxon>
        <taxon>Streptophyta</taxon>
        <taxon>Embryophyta</taxon>
        <taxon>Tracheophyta</taxon>
        <taxon>Spermatophyta</taxon>
        <taxon>Magnoliopsida</taxon>
        <taxon>eudicotyledons</taxon>
        <taxon>Gunneridae</taxon>
        <taxon>Pentapetalae</taxon>
        <taxon>rosids</taxon>
        <taxon>fabids</taxon>
        <taxon>Fabales</taxon>
        <taxon>Fabaceae</taxon>
        <taxon>Cercidoideae</taxon>
        <taxon>Cercideae</taxon>
        <taxon>Bauhiniinae</taxon>
        <taxon>Bauhinia</taxon>
    </lineage>
</organism>
<dbReference type="EMBL" id="CM039432">
    <property type="protein sequence ID" value="KAI4334060.1"/>
    <property type="molecule type" value="Genomic_DNA"/>
</dbReference>
<evidence type="ECO:0000313" key="2">
    <source>
        <dbReference type="Proteomes" id="UP000828941"/>
    </source>
</evidence>
<evidence type="ECO:0000313" key="1">
    <source>
        <dbReference type="EMBL" id="KAI4334060.1"/>
    </source>
</evidence>
<protein>
    <submittedName>
        <fullName evidence="1">Uncharacterized protein</fullName>
    </submittedName>
</protein>
<sequence>MASGCSSWYLLYYAASITLAVLAITIEVHSISKKSEAAVKAITLDLSVNASRTLRLAGFNPWDLQSFYVG</sequence>
<reference evidence="1 2" key="1">
    <citation type="journal article" date="2022" name="DNA Res.">
        <title>Chromosomal-level genome assembly of the orchid tree Bauhinia variegata (Leguminosae; Cercidoideae) supports the allotetraploid origin hypothesis of Bauhinia.</title>
        <authorList>
            <person name="Zhong Y."/>
            <person name="Chen Y."/>
            <person name="Zheng D."/>
            <person name="Pang J."/>
            <person name="Liu Y."/>
            <person name="Luo S."/>
            <person name="Meng S."/>
            <person name="Qian L."/>
            <person name="Wei D."/>
            <person name="Dai S."/>
            <person name="Zhou R."/>
        </authorList>
    </citation>
    <scope>NUCLEOTIDE SEQUENCE [LARGE SCALE GENOMIC DNA]</scope>
    <source>
        <strain evidence="1">BV-YZ2020</strain>
    </source>
</reference>
<dbReference type="Proteomes" id="UP000828941">
    <property type="component" value="Chromosome 7"/>
</dbReference>
<proteinExistence type="predicted"/>
<name>A0ACB9NCA9_BAUVA</name>
<keyword evidence="2" id="KW-1185">Reference proteome</keyword>
<gene>
    <name evidence="1" type="ORF">L6164_018797</name>
</gene>
<accession>A0ACB9NCA9</accession>
<comment type="caution">
    <text evidence="1">The sequence shown here is derived from an EMBL/GenBank/DDBJ whole genome shotgun (WGS) entry which is preliminary data.</text>
</comment>